<dbReference type="AlphaFoldDB" id="A0A1U9KM67"/>
<evidence type="ECO:0000313" key="3">
    <source>
        <dbReference type="Proteomes" id="UP000188604"/>
    </source>
</evidence>
<protein>
    <submittedName>
        <fullName evidence="2">Lytic transglycosylase</fullName>
    </submittedName>
</protein>
<dbReference type="Proteomes" id="UP000188604">
    <property type="component" value="Chromosome"/>
</dbReference>
<name>A0A1U9KM67_9PROT</name>
<dbReference type="KEGG" id="nch:A0U93_01765"/>
<gene>
    <name evidence="2" type="ORF">A0U93_01765</name>
</gene>
<dbReference type="SUPFAM" id="SSF53955">
    <property type="entry name" value="Lysozyme-like"/>
    <property type="match status" value="1"/>
</dbReference>
<sequence length="134" mass="14856">MGIAYLHCMMSVAAIYHLPPRVLPVIQAVEGGNIGNVRQNTDGTQDLGIMQVNTRWLWPISRYTHTPVAVVYRNLIGNSCYNISAAGAILRTYLNETHGDLMQAVGNYHSHTPKLNAAYQAQVLVFAQQLFSSR</sequence>
<accession>A0A1U9KM67</accession>
<reference evidence="2 3" key="1">
    <citation type="submission" date="2016-03" db="EMBL/GenBank/DDBJ databases">
        <title>Acetic acid bacteria sequencing.</title>
        <authorList>
            <person name="Brandt J."/>
            <person name="Jakob F."/>
            <person name="Vogel R.F."/>
        </authorList>
    </citation>
    <scope>NUCLEOTIDE SEQUENCE [LARGE SCALE GENOMIC DNA]</scope>
    <source>
        <strain evidence="2 3">NBRC 101099</strain>
    </source>
</reference>
<organism evidence="2 3">
    <name type="scientific">Neoasaia chiangmaiensis</name>
    <dbReference type="NCBI Taxonomy" id="320497"/>
    <lineage>
        <taxon>Bacteria</taxon>
        <taxon>Pseudomonadati</taxon>
        <taxon>Pseudomonadota</taxon>
        <taxon>Alphaproteobacteria</taxon>
        <taxon>Acetobacterales</taxon>
        <taxon>Acetobacteraceae</taxon>
        <taxon>Neoasaia</taxon>
    </lineage>
</organism>
<dbReference type="STRING" id="320497.A0U93_01765"/>
<dbReference type="Gene3D" id="1.10.530.10">
    <property type="match status" value="1"/>
</dbReference>
<dbReference type="InterPro" id="IPR008258">
    <property type="entry name" value="Transglycosylase_SLT_dom_1"/>
</dbReference>
<dbReference type="InterPro" id="IPR023346">
    <property type="entry name" value="Lysozyme-like_dom_sf"/>
</dbReference>
<dbReference type="EMBL" id="CP014691">
    <property type="protein sequence ID" value="AQS86883.1"/>
    <property type="molecule type" value="Genomic_DNA"/>
</dbReference>
<keyword evidence="3" id="KW-1185">Reference proteome</keyword>
<comment type="similarity">
    <text evidence="1">Belongs to the virb1 family.</text>
</comment>
<dbReference type="Pfam" id="PF01464">
    <property type="entry name" value="SLT"/>
    <property type="match status" value="1"/>
</dbReference>
<dbReference type="CDD" id="cd13400">
    <property type="entry name" value="LT_IagB-like"/>
    <property type="match status" value="1"/>
</dbReference>
<proteinExistence type="inferred from homology"/>
<dbReference type="OrthoDB" id="9808681at2"/>
<evidence type="ECO:0000313" key="2">
    <source>
        <dbReference type="EMBL" id="AQS86883.1"/>
    </source>
</evidence>
<dbReference type="RefSeq" id="WP_077805852.1">
    <property type="nucleotide sequence ID" value="NZ_BJXS01000004.1"/>
</dbReference>
<evidence type="ECO:0000256" key="1">
    <source>
        <dbReference type="ARBA" id="ARBA00009387"/>
    </source>
</evidence>